<dbReference type="SUPFAM" id="SSF56672">
    <property type="entry name" value="DNA/RNA polymerases"/>
    <property type="match status" value="1"/>
</dbReference>
<dbReference type="Gene3D" id="3.40.1170.60">
    <property type="match status" value="1"/>
</dbReference>
<dbReference type="PANTHER" id="PTHR46404:SF1">
    <property type="entry name" value="DNA POLYMERASE IOTA"/>
    <property type="match status" value="1"/>
</dbReference>
<feature type="domain" description="UmuC" evidence="1">
    <location>
        <begin position="1"/>
        <end position="179"/>
    </location>
</feature>
<dbReference type="FunFam" id="3.30.70.270:FF:000013">
    <property type="entry name" value="Polymerase (DNA directed) iota"/>
    <property type="match status" value="1"/>
</dbReference>
<dbReference type="Gene3D" id="3.30.70.270">
    <property type="match status" value="1"/>
</dbReference>
<dbReference type="EMBL" id="WNYA01051879">
    <property type="protein sequence ID" value="KAG8536015.1"/>
    <property type="molecule type" value="Genomic_DNA"/>
</dbReference>
<dbReference type="GO" id="GO:0003887">
    <property type="term" value="F:DNA-directed DNA polymerase activity"/>
    <property type="evidence" value="ECO:0007669"/>
    <property type="project" value="TreeGrafter"/>
</dbReference>
<comment type="caution">
    <text evidence="2">The sequence shown here is derived from an EMBL/GenBank/DDBJ whole genome shotgun (WGS) entry which is preliminary data.</text>
</comment>
<evidence type="ECO:0000313" key="3">
    <source>
        <dbReference type="Proteomes" id="UP000824782"/>
    </source>
</evidence>
<protein>
    <recommendedName>
        <fullName evidence="1">UmuC domain-containing protein</fullName>
    </recommendedName>
</protein>
<dbReference type="Pfam" id="PF00817">
    <property type="entry name" value="IMS"/>
    <property type="match status" value="1"/>
</dbReference>
<dbReference type="InterPro" id="IPR001126">
    <property type="entry name" value="UmuC"/>
</dbReference>
<dbReference type="GO" id="GO:0006281">
    <property type="term" value="P:DNA repair"/>
    <property type="evidence" value="ECO:0007669"/>
    <property type="project" value="InterPro"/>
</dbReference>
<dbReference type="PROSITE" id="PS50173">
    <property type="entry name" value="UMUC"/>
    <property type="match status" value="1"/>
</dbReference>
<evidence type="ECO:0000259" key="1">
    <source>
        <dbReference type="PROSITE" id="PS50173"/>
    </source>
</evidence>
<proteinExistence type="predicted"/>
<reference evidence="2" key="1">
    <citation type="thesis" date="2020" institute="ProQuest LLC" country="789 East Eisenhower Parkway, Ann Arbor, MI, USA">
        <title>Comparative Genomics and Chromosome Evolution.</title>
        <authorList>
            <person name="Mudd A.B."/>
        </authorList>
    </citation>
    <scope>NUCLEOTIDE SEQUENCE</scope>
    <source>
        <strain evidence="2">237g6f4</strain>
        <tissue evidence="2">Blood</tissue>
    </source>
</reference>
<dbReference type="AlphaFoldDB" id="A0AAV6YM25"/>
<accession>A0AAV6YM25</accession>
<dbReference type="GO" id="GO:0019985">
    <property type="term" value="P:translesion synthesis"/>
    <property type="evidence" value="ECO:0007669"/>
    <property type="project" value="TreeGrafter"/>
</dbReference>
<gene>
    <name evidence="2" type="ORF">GDO81_027274</name>
</gene>
<organism evidence="2 3">
    <name type="scientific">Engystomops pustulosus</name>
    <name type="common">Tungara frog</name>
    <name type="synonym">Physalaemus pustulosus</name>
    <dbReference type="NCBI Taxonomy" id="76066"/>
    <lineage>
        <taxon>Eukaryota</taxon>
        <taxon>Metazoa</taxon>
        <taxon>Chordata</taxon>
        <taxon>Craniata</taxon>
        <taxon>Vertebrata</taxon>
        <taxon>Euteleostomi</taxon>
        <taxon>Amphibia</taxon>
        <taxon>Batrachia</taxon>
        <taxon>Anura</taxon>
        <taxon>Neobatrachia</taxon>
        <taxon>Hyloidea</taxon>
        <taxon>Leptodactylidae</taxon>
        <taxon>Leiuperinae</taxon>
        <taxon>Engystomops</taxon>
    </lineage>
</organism>
<dbReference type="InterPro" id="IPR043502">
    <property type="entry name" value="DNA/RNA_pol_sf"/>
</dbReference>
<evidence type="ECO:0000313" key="2">
    <source>
        <dbReference type="EMBL" id="KAG8536015.1"/>
    </source>
</evidence>
<dbReference type="InterPro" id="IPR043128">
    <property type="entry name" value="Rev_trsase/Diguanyl_cyclase"/>
</dbReference>
<keyword evidence="3" id="KW-1185">Reference proteome</keyword>
<dbReference type="Proteomes" id="UP000824782">
    <property type="component" value="Unassembled WGS sequence"/>
</dbReference>
<dbReference type="PANTHER" id="PTHR46404">
    <property type="entry name" value="DNA POLYMERASE IOTA"/>
    <property type="match status" value="1"/>
</dbReference>
<name>A0AAV6YM25_ENGPU</name>
<sequence length="194" mass="21442">MVTCNYVARELGVNKCMSIREAKEKCPQLVLVSGEDLTHYREMSYKVTDLLEEFCPLVERLGFDENFIDVTELVEKRLRDPQCHRATEVSGHVYNDQVVDPNDRTHQRLIVGSHVAADIRAAVYTRLGMTGCAGIASNKLLSKLVSGTFKPNQQTVLLPESSGRLISSLNHVHKIPGQSAIPGAATRGVRVIKG</sequence>